<dbReference type="RefSeq" id="WP_306872516.1">
    <property type="nucleotide sequence ID" value="NZ_JAUSRB010000002.1"/>
</dbReference>
<protein>
    <submittedName>
        <fullName evidence="1">Uncharacterized protein</fullName>
    </submittedName>
</protein>
<dbReference type="EMBL" id="JAUSRB010000002">
    <property type="protein sequence ID" value="MDP9869047.1"/>
    <property type="molecule type" value="Genomic_DNA"/>
</dbReference>
<evidence type="ECO:0000313" key="1">
    <source>
        <dbReference type="EMBL" id="MDP9869047.1"/>
    </source>
</evidence>
<evidence type="ECO:0000313" key="2">
    <source>
        <dbReference type="Proteomes" id="UP001230426"/>
    </source>
</evidence>
<keyword evidence="2" id="KW-1185">Reference proteome</keyword>
<gene>
    <name evidence="1" type="ORF">J2S55_008313</name>
</gene>
<reference evidence="1 2" key="1">
    <citation type="submission" date="2023-07" db="EMBL/GenBank/DDBJ databases">
        <title>Sequencing the genomes of 1000 actinobacteria strains.</title>
        <authorList>
            <person name="Klenk H.-P."/>
        </authorList>
    </citation>
    <scope>NUCLEOTIDE SEQUENCE [LARGE SCALE GENOMIC DNA]</scope>
    <source>
        <strain evidence="1 2">DSM 44109</strain>
    </source>
</reference>
<accession>A0ABT9RJN1</accession>
<proteinExistence type="predicted"/>
<dbReference type="Proteomes" id="UP001230426">
    <property type="component" value="Unassembled WGS sequence"/>
</dbReference>
<comment type="caution">
    <text evidence="1">The sequence shown here is derived from an EMBL/GenBank/DDBJ whole genome shotgun (WGS) entry which is preliminary data.</text>
</comment>
<sequence>MAYYRELHPDVVADDPTEPFEGAHTGLADHRVAKPRGLLARPTWKDLAELAYRDIQAPDQVQAIIEQEQRAYANPRPAEMTKQLAVGLLKWQIDKHITRSGTGVAALTGFRAGPLAEHTDIRHLADSHRTNVGQPLPPLLLRITPAGRQHYATYQRLYDDVAAEEPTWEAAQ</sequence>
<organism evidence="1 2">
    <name type="scientific">Streptosporangium brasiliense</name>
    <dbReference type="NCBI Taxonomy" id="47480"/>
    <lineage>
        <taxon>Bacteria</taxon>
        <taxon>Bacillati</taxon>
        <taxon>Actinomycetota</taxon>
        <taxon>Actinomycetes</taxon>
        <taxon>Streptosporangiales</taxon>
        <taxon>Streptosporangiaceae</taxon>
        <taxon>Streptosporangium</taxon>
    </lineage>
</organism>
<name>A0ABT9RJN1_9ACTN</name>